<sequence length="289" mass="32844">MKKLFCTAVAALALTASPAEAEPFAPAPDAEAQLDVMAASGVIEEEINDLYHTWNGILSSGMQERSMAYFYAAVTDLDRNGRLELLITWHFLNRDPLYFAGSDIAEEQKKQLADLCDNYPSRVYSRAYEISADRTKLEPLLELQHEEGHAPDFTRLHIRGKRTDGHYIYYADRQLMPRVDGMTSAAEHYAIEHEGQMIWLDAGVMGVGTRTRSEGIVSVYGEDVEPHYTSMKIIPTHQELNPYGKEAEAFRQRYMDGGRRVNFVDWQALNKDARTALASSWYGWSYEEE</sequence>
<feature type="chain" id="PRO_5047237797" description="Lipoprotein" evidence="1">
    <location>
        <begin position="22"/>
        <end position="289"/>
    </location>
</feature>
<proteinExistence type="predicted"/>
<feature type="signal peptide" evidence="1">
    <location>
        <begin position="1"/>
        <end position="21"/>
    </location>
</feature>
<reference evidence="2 3" key="1">
    <citation type="journal article" date="2019" name="Int. J. Syst. Evol. Microbiol.">
        <title>The Global Catalogue of Microorganisms (GCM) 10K type strain sequencing project: providing services to taxonomists for standard genome sequencing and annotation.</title>
        <authorList>
            <consortium name="The Broad Institute Genomics Platform"/>
            <consortium name="The Broad Institute Genome Sequencing Center for Infectious Disease"/>
            <person name="Wu L."/>
            <person name="Ma J."/>
        </authorList>
    </citation>
    <scope>NUCLEOTIDE SEQUENCE [LARGE SCALE GENOMIC DNA]</scope>
    <source>
        <strain evidence="2 3">JCM 8542</strain>
    </source>
</reference>
<keyword evidence="1" id="KW-0732">Signal</keyword>
<dbReference type="RefSeq" id="WP_304987539.1">
    <property type="nucleotide sequence ID" value="NZ_BAAACR010000017.1"/>
</dbReference>
<keyword evidence="3" id="KW-1185">Reference proteome</keyword>
<evidence type="ECO:0000256" key="1">
    <source>
        <dbReference type="SAM" id="SignalP"/>
    </source>
</evidence>
<accession>A0ABN0TBX1</accession>
<organism evidence="2 3">
    <name type="scientific">Selenomonas dianae</name>
    <dbReference type="NCBI Taxonomy" id="135079"/>
    <lineage>
        <taxon>Bacteria</taxon>
        <taxon>Bacillati</taxon>
        <taxon>Bacillota</taxon>
        <taxon>Negativicutes</taxon>
        <taxon>Selenomonadales</taxon>
        <taxon>Selenomonadaceae</taxon>
        <taxon>Selenomonas</taxon>
    </lineage>
</organism>
<name>A0ABN0TBX1_9FIRM</name>
<gene>
    <name evidence="2" type="ORF">GCM10008919_21250</name>
</gene>
<evidence type="ECO:0008006" key="4">
    <source>
        <dbReference type="Google" id="ProtNLM"/>
    </source>
</evidence>
<dbReference type="EMBL" id="BAAACR010000017">
    <property type="protein sequence ID" value="GAA0217883.1"/>
    <property type="molecule type" value="Genomic_DNA"/>
</dbReference>
<comment type="caution">
    <text evidence="2">The sequence shown here is derived from an EMBL/GenBank/DDBJ whole genome shotgun (WGS) entry which is preliminary data.</text>
</comment>
<evidence type="ECO:0000313" key="2">
    <source>
        <dbReference type="EMBL" id="GAA0217883.1"/>
    </source>
</evidence>
<dbReference type="Proteomes" id="UP001500399">
    <property type="component" value="Unassembled WGS sequence"/>
</dbReference>
<evidence type="ECO:0000313" key="3">
    <source>
        <dbReference type="Proteomes" id="UP001500399"/>
    </source>
</evidence>
<protein>
    <recommendedName>
        <fullName evidence="4">Lipoprotein</fullName>
    </recommendedName>
</protein>